<sequence>MWQRGCGLFFFSWQPHCGRSVWSDDGDDDDGDGGLVTPRGCRVGCSTFQFNIHFTSTARTRLLRLRL</sequence>
<dbReference type="EMBL" id="GGFL01008398">
    <property type="protein sequence ID" value="MBW72576.1"/>
    <property type="molecule type" value="Transcribed_RNA"/>
</dbReference>
<evidence type="ECO:0000313" key="1">
    <source>
        <dbReference type="EMBL" id="MBW72576.1"/>
    </source>
</evidence>
<protein>
    <submittedName>
        <fullName evidence="1">Putative secreted protein</fullName>
    </submittedName>
</protein>
<accession>A0A2M4D4V0</accession>
<proteinExistence type="predicted"/>
<dbReference type="AlphaFoldDB" id="A0A2M4D4V0"/>
<name>A0A2M4D4V0_ANODA</name>
<organism evidence="1">
    <name type="scientific">Anopheles darlingi</name>
    <name type="common">Mosquito</name>
    <dbReference type="NCBI Taxonomy" id="43151"/>
    <lineage>
        <taxon>Eukaryota</taxon>
        <taxon>Metazoa</taxon>
        <taxon>Ecdysozoa</taxon>
        <taxon>Arthropoda</taxon>
        <taxon>Hexapoda</taxon>
        <taxon>Insecta</taxon>
        <taxon>Pterygota</taxon>
        <taxon>Neoptera</taxon>
        <taxon>Endopterygota</taxon>
        <taxon>Diptera</taxon>
        <taxon>Nematocera</taxon>
        <taxon>Culicoidea</taxon>
        <taxon>Culicidae</taxon>
        <taxon>Anophelinae</taxon>
        <taxon>Anopheles</taxon>
    </lineage>
</organism>
<reference evidence="1" key="1">
    <citation type="submission" date="2018-01" db="EMBL/GenBank/DDBJ databases">
        <title>An insight into the sialome of Amazonian anophelines.</title>
        <authorList>
            <person name="Ribeiro J.M."/>
            <person name="Scarpassa V."/>
            <person name="Calvo E."/>
        </authorList>
    </citation>
    <scope>NUCLEOTIDE SEQUENCE</scope>
</reference>